<dbReference type="Gene3D" id="1.10.10.10">
    <property type="entry name" value="Winged helix-like DNA-binding domain superfamily/Winged helix DNA-binding domain"/>
    <property type="match status" value="1"/>
</dbReference>
<organism evidence="2 3">
    <name type="scientific">Methanohalophilus halophilus</name>
    <dbReference type="NCBI Taxonomy" id="2177"/>
    <lineage>
        <taxon>Archaea</taxon>
        <taxon>Methanobacteriati</taxon>
        <taxon>Methanobacteriota</taxon>
        <taxon>Stenosarchaea group</taxon>
        <taxon>Methanomicrobia</taxon>
        <taxon>Methanosarcinales</taxon>
        <taxon>Methanosarcinaceae</taxon>
        <taxon>Methanohalophilus</taxon>
    </lineage>
</organism>
<dbReference type="InterPro" id="IPR001845">
    <property type="entry name" value="HTH_ArsR_DNA-bd_dom"/>
</dbReference>
<proteinExistence type="predicted"/>
<dbReference type="InterPro" id="IPR011991">
    <property type="entry name" value="ArsR-like_HTH"/>
</dbReference>
<evidence type="ECO:0000259" key="1">
    <source>
        <dbReference type="SMART" id="SM00418"/>
    </source>
</evidence>
<dbReference type="EMBL" id="FNMU01000006">
    <property type="protein sequence ID" value="SDW92401.1"/>
    <property type="molecule type" value="Genomic_DNA"/>
</dbReference>
<dbReference type="AlphaFoldDB" id="A0A1H2XHT7"/>
<dbReference type="SMART" id="SM00418">
    <property type="entry name" value="HTH_ARSR"/>
    <property type="match status" value="1"/>
</dbReference>
<feature type="domain" description="HTH arsR-type" evidence="1">
    <location>
        <begin position="51"/>
        <end position="127"/>
    </location>
</feature>
<sequence>MQNTTKNIVDNGCILLIAMSDEDLKKRKEEWLAKVRKEGKLNRNPTEDHSTGLKTLQNNIRRRILSLLLESPMSLENLQNEMELNKMEAKFHIGMLENALYVEKEERNGIIVYCASPRAEAYMENVKSGGHK</sequence>
<gene>
    <name evidence="2" type="ORF">SAMN04515625_1893</name>
</gene>
<dbReference type="CDD" id="cd00090">
    <property type="entry name" value="HTH_ARSR"/>
    <property type="match status" value="1"/>
</dbReference>
<protein>
    <recommendedName>
        <fullName evidence="1">HTH arsR-type domain-containing protein</fullName>
    </recommendedName>
</protein>
<name>A0A1H2XHT7_9EURY</name>
<dbReference type="InterPro" id="IPR036390">
    <property type="entry name" value="WH_DNA-bd_sf"/>
</dbReference>
<accession>A0A1H2XHT7</accession>
<dbReference type="Proteomes" id="UP000198669">
    <property type="component" value="Unassembled WGS sequence"/>
</dbReference>
<evidence type="ECO:0000313" key="2">
    <source>
        <dbReference type="EMBL" id="SDW92401.1"/>
    </source>
</evidence>
<dbReference type="InterPro" id="IPR036388">
    <property type="entry name" value="WH-like_DNA-bd_sf"/>
</dbReference>
<reference evidence="2 3" key="1">
    <citation type="submission" date="2016-10" db="EMBL/GenBank/DDBJ databases">
        <authorList>
            <person name="de Groot N.N."/>
        </authorList>
    </citation>
    <scope>NUCLEOTIDE SEQUENCE [LARGE SCALE GENOMIC DNA]</scope>
    <source>
        <strain evidence="2 3">Z-7982</strain>
    </source>
</reference>
<evidence type="ECO:0000313" key="3">
    <source>
        <dbReference type="Proteomes" id="UP000198669"/>
    </source>
</evidence>
<dbReference type="SUPFAM" id="SSF46785">
    <property type="entry name" value="Winged helix' DNA-binding domain"/>
    <property type="match status" value="1"/>
</dbReference>
<dbReference type="GO" id="GO:0003700">
    <property type="term" value="F:DNA-binding transcription factor activity"/>
    <property type="evidence" value="ECO:0007669"/>
    <property type="project" value="InterPro"/>
</dbReference>